<dbReference type="InterPro" id="IPR003811">
    <property type="entry name" value="G3P_acylTferase_PlsY"/>
</dbReference>
<evidence type="ECO:0000256" key="1">
    <source>
        <dbReference type="ARBA" id="ARBA00022475"/>
    </source>
</evidence>
<evidence type="ECO:0000256" key="3">
    <source>
        <dbReference type="ARBA" id="ARBA00022679"/>
    </source>
</evidence>
<feature type="transmembrane region" description="Helical" evidence="10">
    <location>
        <begin position="82"/>
        <end position="99"/>
    </location>
</feature>
<keyword evidence="4 10" id="KW-0812">Transmembrane</keyword>
<dbReference type="AlphaFoldDB" id="A0A372LCD0"/>
<feature type="transmembrane region" description="Helical" evidence="10">
    <location>
        <begin position="6"/>
        <end position="25"/>
    </location>
</feature>
<sequence length="192" mass="20783">MEILYFFLILFSYALGCVNGAYYVTRFLSGKDIRHYGSGNAGARNAGRLLGKKGFFFTLFIDISKTMVALITANYLANGNDAVLAASAIAVLLGHFFPVQLRFHGGKGVVVFLSATLYLVPVAILVTGVVMGTGYMLFRRFTIPGLAALSTIPITSFFFSTSWTYTVGLFAMLTAVILSHIINLHPSPKSST</sequence>
<evidence type="ECO:0000313" key="11">
    <source>
        <dbReference type="EMBL" id="RFU63509.1"/>
    </source>
</evidence>
<evidence type="ECO:0000256" key="10">
    <source>
        <dbReference type="HAMAP-Rule" id="MF_01043"/>
    </source>
</evidence>
<dbReference type="GO" id="GO:0005886">
    <property type="term" value="C:plasma membrane"/>
    <property type="evidence" value="ECO:0007669"/>
    <property type="project" value="UniProtKB-SubCell"/>
</dbReference>
<dbReference type="GO" id="GO:0043772">
    <property type="term" value="F:acyl-phosphate glycerol-3-phosphate acyltransferase activity"/>
    <property type="evidence" value="ECO:0007669"/>
    <property type="project" value="UniProtKB-UniRule"/>
</dbReference>
<evidence type="ECO:0000256" key="4">
    <source>
        <dbReference type="ARBA" id="ARBA00022692"/>
    </source>
</evidence>
<dbReference type="Pfam" id="PF02660">
    <property type="entry name" value="G3P_acyltransf"/>
    <property type="match status" value="1"/>
</dbReference>
<feature type="transmembrane region" description="Helical" evidence="10">
    <location>
        <begin position="157"/>
        <end position="182"/>
    </location>
</feature>
<evidence type="ECO:0000256" key="7">
    <source>
        <dbReference type="ARBA" id="ARBA00023136"/>
    </source>
</evidence>
<evidence type="ECO:0000256" key="5">
    <source>
        <dbReference type="ARBA" id="ARBA00022989"/>
    </source>
</evidence>
<dbReference type="RefSeq" id="WP_117322874.1">
    <property type="nucleotide sequence ID" value="NZ_QVTD01000006.1"/>
</dbReference>
<dbReference type="SMART" id="SM01207">
    <property type="entry name" value="G3P_acyltransf"/>
    <property type="match status" value="1"/>
</dbReference>
<keyword evidence="6 10" id="KW-0443">Lipid metabolism</keyword>
<keyword evidence="2 10" id="KW-0444">Lipid biosynthesis</keyword>
<comment type="caution">
    <text evidence="11">The sequence shown here is derived from an EMBL/GenBank/DDBJ whole genome shotgun (WGS) entry which is preliminary data.</text>
</comment>
<reference evidence="11 12" key="1">
    <citation type="submission" date="2018-08" db="EMBL/GenBank/DDBJ databases">
        <title>Bacillus chawlae sp. nov., Bacillus glennii sp. nov., and Bacillus saganii sp. nov. Isolated from the Vehicle Assembly Building at Kennedy Space Center where the Viking Spacecraft were Assembled.</title>
        <authorList>
            <person name="Seuylemezian A."/>
            <person name="Vaishampayan P."/>
        </authorList>
    </citation>
    <scope>NUCLEOTIDE SEQUENCE [LARGE SCALE GENOMIC DNA]</scope>
    <source>
        <strain evidence="11 12">V44-8</strain>
    </source>
</reference>
<dbReference type="PANTHER" id="PTHR30309">
    <property type="entry name" value="INNER MEMBRANE PROTEIN YGIH"/>
    <property type="match status" value="1"/>
</dbReference>
<name>A0A372LCD0_9BACI</name>
<evidence type="ECO:0000256" key="2">
    <source>
        <dbReference type="ARBA" id="ARBA00022516"/>
    </source>
</evidence>
<evidence type="ECO:0000256" key="9">
    <source>
        <dbReference type="ARBA" id="ARBA00023264"/>
    </source>
</evidence>
<comment type="subunit">
    <text evidence="10">Probably interacts with PlsX.</text>
</comment>
<evidence type="ECO:0000256" key="6">
    <source>
        <dbReference type="ARBA" id="ARBA00023098"/>
    </source>
</evidence>
<feature type="transmembrane region" description="Helical" evidence="10">
    <location>
        <begin position="111"/>
        <end position="137"/>
    </location>
</feature>
<dbReference type="HAMAP" id="MF_01043">
    <property type="entry name" value="PlsY"/>
    <property type="match status" value="1"/>
</dbReference>
<accession>A0A372LCD0</accession>
<comment type="similarity">
    <text evidence="10">Belongs to the PlsY family.</text>
</comment>
<feature type="transmembrane region" description="Helical" evidence="10">
    <location>
        <begin position="54"/>
        <end position="76"/>
    </location>
</feature>
<keyword evidence="11" id="KW-0012">Acyltransferase</keyword>
<gene>
    <name evidence="10" type="primary">plsY</name>
    <name evidence="11" type="ORF">D0466_12335</name>
</gene>
<keyword evidence="8 10" id="KW-0594">Phospholipid biosynthesis</keyword>
<dbReference type="EMBL" id="QVTD01000006">
    <property type="protein sequence ID" value="RFU63509.1"/>
    <property type="molecule type" value="Genomic_DNA"/>
</dbReference>
<keyword evidence="1 10" id="KW-1003">Cell membrane</keyword>
<dbReference type="EC" id="2.3.1.275" evidence="10"/>
<evidence type="ECO:0000256" key="8">
    <source>
        <dbReference type="ARBA" id="ARBA00023209"/>
    </source>
</evidence>
<keyword evidence="9 10" id="KW-1208">Phospholipid metabolism</keyword>
<dbReference type="GO" id="GO:0008654">
    <property type="term" value="P:phospholipid biosynthetic process"/>
    <property type="evidence" value="ECO:0007669"/>
    <property type="project" value="UniProtKB-UniRule"/>
</dbReference>
<dbReference type="PANTHER" id="PTHR30309:SF0">
    <property type="entry name" value="GLYCEROL-3-PHOSPHATE ACYLTRANSFERASE-RELATED"/>
    <property type="match status" value="1"/>
</dbReference>
<keyword evidence="5 10" id="KW-1133">Transmembrane helix</keyword>
<proteinExistence type="inferred from homology"/>
<comment type="pathway">
    <text evidence="10">Lipid metabolism; phospholipid metabolism.</text>
</comment>
<dbReference type="UniPathway" id="UPA00085"/>
<keyword evidence="3 10" id="KW-0808">Transferase</keyword>
<dbReference type="Proteomes" id="UP000262939">
    <property type="component" value="Unassembled WGS sequence"/>
</dbReference>
<organism evidence="11 12">
    <name type="scientific">Peribacillus glennii</name>
    <dbReference type="NCBI Taxonomy" id="2303991"/>
    <lineage>
        <taxon>Bacteria</taxon>
        <taxon>Bacillati</taxon>
        <taxon>Bacillota</taxon>
        <taxon>Bacilli</taxon>
        <taxon>Bacillales</taxon>
        <taxon>Bacillaceae</taxon>
        <taxon>Peribacillus</taxon>
    </lineage>
</organism>
<comment type="function">
    <text evidence="10">Catalyzes the transfer of an acyl group from acyl-phosphate (acyl-PO(4)) to glycerol-3-phosphate (G3P) to form lysophosphatidic acid (LPA). This enzyme utilizes acyl-phosphate as fatty acyl donor, but not acyl-CoA or acyl-ACP.</text>
</comment>
<keyword evidence="7 10" id="KW-0472">Membrane</keyword>
<protein>
    <recommendedName>
        <fullName evidence="10">Glycerol-3-phosphate acyltransferase</fullName>
    </recommendedName>
    <alternativeName>
        <fullName evidence="10">Acyl-PO4 G3P acyltransferase</fullName>
    </alternativeName>
    <alternativeName>
        <fullName evidence="10">Acyl-phosphate--glycerol-3-phosphate acyltransferase</fullName>
    </alternativeName>
    <alternativeName>
        <fullName evidence="10">G3P acyltransferase</fullName>
        <shortName evidence="10">GPAT</shortName>
        <ecNumber evidence="10">2.3.1.275</ecNumber>
    </alternativeName>
    <alternativeName>
        <fullName evidence="10">Lysophosphatidic acid synthase</fullName>
        <shortName evidence="10">LPA synthase</shortName>
    </alternativeName>
</protein>
<comment type="catalytic activity">
    <reaction evidence="10">
        <text>an acyl phosphate + sn-glycerol 3-phosphate = a 1-acyl-sn-glycero-3-phosphate + phosphate</text>
        <dbReference type="Rhea" id="RHEA:34075"/>
        <dbReference type="ChEBI" id="CHEBI:43474"/>
        <dbReference type="ChEBI" id="CHEBI:57597"/>
        <dbReference type="ChEBI" id="CHEBI:57970"/>
        <dbReference type="ChEBI" id="CHEBI:59918"/>
        <dbReference type="EC" id="2.3.1.275"/>
    </reaction>
</comment>
<comment type="subcellular location">
    <subcellularLocation>
        <location evidence="10">Cell membrane</location>
        <topology evidence="10">Multi-pass membrane protein</topology>
    </subcellularLocation>
</comment>
<keyword evidence="12" id="KW-1185">Reference proteome</keyword>
<evidence type="ECO:0000313" key="12">
    <source>
        <dbReference type="Proteomes" id="UP000262939"/>
    </source>
</evidence>